<keyword evidence="3" id="KW-1185">Reference proteome</keyword>
<proteinExistence type="predicted"/>
<sequence>MANTRDALTRVAALATMLAVLCVVSTATAATISDGSTQYFVKLWSSKYPLKYVWSGNDICKYEGISCDTVKQTVTMLLPKIGLTGTIPGYGSKAGFKPANVRVITINLMGNNELTGAFPEHYGQLRQLQELYLMNTSLQGTIPQAWNNLANLVILDVSNTKACGNLPAWDAKSMKSLQYMHFTGNSLMKGSIPASLATFGAVSFNTTGCKFCGCLPSEFSSSMYMMMQLISTQPQVNTQDCMTANTCTVQHMSCKAKPNTAAISCSRASVATVVAGVLVALASLLA</sequence>
<feature type="signal peptide" evidence="1">
    <location>
        <begin position="1"/>
        <end position="29"/>
    </location>
</feature>
<dbReference type="InterPro" id="IPR032675">
    <property type="entry name" value="LRR_dom_sf"/>
</dbReference>
<dbReference type="VEuPathDB" id="TriTrypDB:LmxM.05.0900"/>
<dbReference type="GeneID" id="13453012"/>
<evidence type="ECO:0000256" key="1">
    <source>
        <dbReference type="SAM" id="SignalP"/>
    </source>
</evidence>
<gene>
    <name evidence="2" type="ORF">LMXM_05_0900</name>
</gene>
<dbReference type="OrthoDB" id="263543at2759"/>
<dbReference type="InterPro" id="IPR051824">
    <property type="entry name" value="LRR_Rcpt-Like_S/T_Kinase"/>
</dbReference>
<feature type="chain" id="PRO_5003235976" evidence="1">
    <location>
        <begin position="30"/>
        <end position="286"/>
    </location>
</feature>
<dbReference type="OMA" id="IPTCINE"/>
<evidence type="ECO:0000313" key="2">
    <source>
        <dbReference type="EMBL" id="CBZ23447.1"/>
    </source>
</evidence>
<dbReference type="EMBL" id="FR799558">
    <property type="protein sequence ID" value="CBZ23447.1"/>
    <property type="molecule type" value="Genomic_DNA"/>
</dbReference>
<reference evidence="2 3" key="1">
    <citation type="journal article" date="2011" name="Genome Res.">
        <title>Chromosome and gene copy number variation allow major structural change between species and strains of Leishmania.</title>
        <authorList>
            <person name="Rogers M.B."/>
            <person name="Hilley J.D."/>
            <person name="Dickens N.J."/>
            <person name="Wilkes J."/>
            <person name="Bates P.A."/>
            <person name="Depledge D.P."/>
            <person name="Harris D."/>
            <person name="Her Y."/>
            <person name="Herzyk P."/>
            <person name="Imamura H."/>
            <person name="Otto T.D."/>
            <person name="Sanders M."/>
            <person name="Seeger K."/>
            <person name="Dujardin J.C."/>
            <person name="Berriman M."/>
            <person name="Smith D.F."/>
            <person name="Hertz-Fowler C."/>
            <person name="Mottram J.C."/>
        </authorList>
    </citation>
    <scope>NUCLEOTIDE SEQUENCE [LARGE SCALE GENOMIC DNA]</scope>
    <source>
        <strain evidence="2 3">MHOM/GT/2001/U1103</strain>
    </source>
</reference>
<accession>E9AKJ6</accession>
<dbReference type="RefSeq" id="XP_003871980.1">
    <property type="nucleotide sequence ID" value="XM_003871931.1"/>
</dbReference>
<dbReference type="SUPFAM" id="SSF52058">
    <property type="entry name" value="L domain-like"/>
    <property type="match status" value="1"/>
</dbReference>
<dbReference type="PhylomeDB" id="E9AKJ6"/>
<dbReference type="KEGG" id="lmi:LMXM_05_0900"/>
<dbReference type="Gene3D" id="3.80.10.10">
    <property type="entry name" value="Ribonuclease Inhibitor"/>
    <property type="match status" value="1"/>
</dbReference>
<dbReference type="PANTHER" id="PTHR48006">
    <property type="entry name" value="LEUCINE-RICH REPEAT-CONTAINING PROTEIN DDB_G0281931-RELATED"/>
    <property type="match status" value="1"/>
</dbReference>
<evidence type="ECO:0000313" key="3">
    <source>
        <dbReference type="Proteomes" id="UP000007259"/>
    </source>
</evidence>
<name>E9AKJ6_LEIMU</name>
<dbReference type="AlphaFoldDB" id="E9AKJ6"/>
<dbReference type="Proteomes" id="UP000007259">
    <property type="component" value="Chromosome 5"/>
</dbReference>
<keyword evidence="1" id="KW-0732">Signal</keyword>
<organism evidence="2 3">
    <name type="scientific">Leishmania mexicana (strain MHOM/GT/2001/U1103)</name>
    <dbReference type="NCBI Taxonomy" id="929439"/>
    <lineage>
        <taxon>Eukaryota</taxon>
        <taxon>Discoba</taxon>
        <taxon>Euglenozoa</taxon>
        <taxon>Kinetoplastea</taxon>
        <taxon>Metakinetoplastina</taxon>
        <taxon>Trypanosomatida</taxon>
        <taxon>Trypanosomatidae</taxon>
        <taxon>Leishmaniinae</taxon>
        <taxon>Leishmania</taxon>
    </lineage>
</organism>
<dbReference type="InterPro" id="IPR001611">
    <property type="entry name" value="Leu-rich_rpt"/>
</dbReference>
<protein>
    <submittedName>
        <fullName evidence="2">Surface antigen-like protein</fullName>
    </submittedName>
</protein>
<dbReference type="Pfam" id="PF00560">
    <property type="entry name" value="LRR_1"/>
    <property type="match status" value="1"/>
</dbReference>